<keyword evidence="3" id="KW-1185">Reference proteome</keyword>
<keyword evidence="1" id="KW-1133">Transmembrane helix</keyword>
<protein>
    <recommendedName>
        <fullName evidence="4">Integral membrane protein</fullName>
    </recommendedName>
</protein>
<dbReference type="KEGG" id="mste:MSTE_02501"/>
<sequence length="155" mass="16812">MTMPRRVHTAASLPAARPRDTSGAVIAVIGFTFVALGIWAATDPESFGKTIANFGEFNPHLIHDYAVCSITFGTGLLLGWRIPSWRAPTLILAAIWNGMHGFFHILDMSMANTKYLGPAEAILLCLTSGTLAGLAAWEYRHPRSGQTREVSRSGE</sequence>
<proteinExistence type="predicted"/>
<keyword evidence="1" id="KW-0812">Transmembrane</keyword>
<dbReference type="Proteomes" id="UP000217954">
    <property type="component" value="Chromosome"/>
</dbReference>
<evidence type="ECO:0000313" key="2">
    <source>
        <dbReference type="EMBL" id="BAX97811.1"/>
    </source>
</evidence>
<evidence type="ECO:0000313" key="3">
    <source>
        <dbReference type="Proteomes" id="UP000217954"/>
    </source>
</evidence>
<dbReference type="EMBL" id="AP018165">
    <property type="protein sequence ID" value="BAX97811.1"/>
    <property type="molecule type" value="Genomic_DNA"/>
</dbReference>
<keyword evidence="1" id="KW-0472">Membrane</keyword>
<feature type="transmembrane region" description="Helical" evidence="1">
    <location>
        <begin position="62"/>
        <end position="80"/>
    </location>
</feature>
<reference evidence="2 3" key="2">
    <citation type="journal article" date="2017" name="Int. J. Syst. Evol. Microbiol.">
        <title>Mycobacterium stephanolepidis sp. nov., a rapidly growing species related to Mycobacterium chelonae, isolated from marine teleost fish, Stephanolepis cirrhifer.</title>
        <authorList>
            <person name="Fukano H."/>
            <person name="Wada S."/>
            <person name="Kurata O."/>
            <person name="Katayama K."/>
            <person name="Fujiwara N."/>
            <person name="Hoshino Y."/>
        </authorList>
    </citation>
    <scope>NUCLEOTIDE SEQUENCE [LARGE SCALE GENOMIC DNA]</scope>
    <source>
        <strain evidence="2 3">NJB0901</strain>
    </source>
</reference>
<evidence type="ECO:0000256" key="1">
    <source>
        <dbReference type="SAM" id="Phobius"/>
    </source>
</evidence>
<feature type="transmembrane region" description="Helical" evidence="1">
    <location>
        <begin position="87"/>
        <end position="106"/>
    </location>
</feature>
<name>A0A1Z4EXZ5_9MYCO</name>
<accession>A0A1Z4EXZ5</accession>
<dbReference type="AlphaFoldDB" id="A0A1Z4EXZ5"/>
<evidence type="ECO:0008006" key="4">
    <source>
        <dbReference type="Google" id="ProtNLM"/>
    </source>
</evidence>
<organism evidence="2 3">
    <name type="scientific">[Mycobacterium] stephanolepidis</name>
    <dbReference type="NCBI Taxonomy" id="1520670"/>
    <lineage>
        <taxon>Bacteria</taxon>
        <taxon>Bacillati</taxon>
        <taxon>Actinomycetota</taxon>
        <taxon>Actinomycetes</taxon>
        <taxon>Mycobacteriales</taxon>
        <taxon>Mycobacteriaceae</taxon>
        <taxon>Mycobacteroides</taxon>
    </lineage>
</organism>
<gene>
    <name evidence="2" type="ORF">MSTE_02501</name>
</gene>
<reference evidence="3" key="1">
    <citation type="journal article" date="2017" name="Genome Announc.">
        <title>Complete Genome Sequence of Mycobacterium stephanolepidis.</title>
        <authorList>
            <person name="Fukano H."/>
            <person name="Yoshida M."/>
            <person name="Katayama Y."/>
            <person name="Omatsu T."/>
            <person name="Mizutani T."/>
            <person name="Kurata O."/>
            <person name="Wada S."/>
            <person name="Hoshino Y."/>
        </authorList>
    </citation>
    <scope>NUCLEOTIDE SEQUENCE [LARGE SCALE GENOMIC DNA]</scope>
    <source>
        <strain evidence="3">NJB0901</strain>
    </source>
</reference>
<feature type="transmembrane region" description="Helical" evidence="1">
    <location>
        <begin position="21"/>
        <end position="42"/>
    </location>
</feature>
<feature type="transmembrane region" description="Helical" evidence="1">
    <location>
        <begin position="121"/>
        <end position="139"/>
    </location>
</feature>